<dbReference type="Pfam" id="PF02518">
    <property type="entry name" value="HATPase_c"/>
    <property type="match status" value="1"/>
</dbReference>
<feature type="transmembrane region" description="Helical" evidence="9">
    <location>
        <begin position="187"/>
        <end position="209"/>
    </location>
</feature>
<dbReference type="Pfam" id="PF00512">
    <property type="entry name" value="HisKA"/>
    <property type="match status" value="1"/>
</dbReference>
<evidence type="ECO:0000256" key="6">
    <source>
        <dbReference type="ARBA" id="ARBA00022777"/>
    </source>
</evidence>
<dbReference type="InterPro" id="IPR003594">
    <property type="entry name" value="HATPase_dom"/>
</dbReference>
<gene>
    <name evidence="11" type="primary">dfr</name>
    <name evidence="11" type="ORF">J0126_47</name>
</gene>
<evidence type="ECO:0000256" key="3">
    <source>
        <dbReference type="ARBA" id="ARBA00012438"/>
    </source>
</evidence>
<feature type="domain" description="Histidine kinase" evidence="10">
    <location>
        <begin position="408"/>
        <end position="635"/>
    </location>
</feature>
<dbReference type="InterPro" id="IPR004358">
    <property type="entry name" value="Sig_transdc_His_kin-like_C"/>
</dbReference>
<dbReference type="AlphaFoldDB" id="A0A1G4NZR7"/>
<dbReference type="RefSeq" id="YP_009315484.1">
    <property type="nucleotide sequence ID" value="NC_031667.1"/>
</dbReference>
<dbReference type="Gene3D" id="3.30.450.20">
    <property type="entry name" value="PAS domain"/>
    <property type="match status" value="1"/>
</dbReference>
<evidence type="ECO:0000256" key="4">
    <source>
        <dbReference type="ARBA" id="ARBA00022553"/>
    </source>
</evidence>
<dbReference type="GeneID" id="30001321"/>
<keyword evidence="11" id="KW-0934">Plastid</keyword>
<evidence type="ECO:0000256" key="2">
    <source>
        <dbReference type="ARBA" id="ARBA00004508"/>
    </source>
</evidence>
<keyword evidence="9" id="KW-0812">Transmembrane</keyword>
<dbReference type="InterPro" id="IPR005467">
    <property type="entry name" value="His_kinase_dom"/>
</dbReference>
<dbReference type="InterPro" id="IPR050736">
    <property type="entry name" value="Sensor_HK_Regulatory"/>
</dbReference>
<keyword evidence="5" id="KW-0808">Transferase</keyword>
<dbReference type="SUPFAM" id="SSF55785">
    <property type="entry name" value="PYP-like sensor domain (PAS domain)"/>
    <property type="match status" value="1"/>
</dbReference>
<dbReference type="Gene3D" id="3.30.565.10">
    <property type="entry name" value="Histidine kinase-like ATPase, C-terminal domain"/>
    <property type="match status" value="1"/>
</dbReference>
<dbReference type="InterPro" id="IPR036097">
    <property type="entry name" value="HisK_dim/P_sf"/>
</dbReference>
<dbReference type="SMART" id="SM00388">
    <property type="entry name" value="HisKA"/>
    <property type="match status" value="1"/>
</dbReference>
<reference evidence="11" key="2">
    <citation type="submission" date="2016-10" db="EMBL/GenBank/DDBJ databases">
        <authorList>
            <person name="de Groot N.N."/>
        </authorList>
    </citation>
    <scope>NUCLEOTIDE SEQUENCE</scope>
    <source>
        <strain evidence="11">J.0126</strain>
    </source>
</reference>
<comment type="subcellular location">
    <subcellularLocation>
        <location evidence="2">Plastid</location>
        <location evidence="2">Chloroplast membrane</location>
        <topology evidence="2">Multi-pass membrane protein</topology>
    </subcellularLocation>
</comment>
<dbReference type="EMBL" id="LT622877">
    <property type="protein sequence ID" value="SCW24142.1"/>
    <property type="molecule type" value="Genomic_DNA"/>
</dbReference>
<dbReference type="PROSITE" id="PS50109">
    <property type="entry name" value="HIS_KIN"/>
    <property type="match status" value="1"/>
</dbReference>
<evidence type="ECO:0000256" key="5">
    <source>
        <dbReference type="ARBA" id="ARBA00022679"/>
    </source>
</evidence>
<evidence type="ECO:0000256" key="1">
    <source>
        <dbReference type="ARBA" id="ARBA00000085"/>
    </source>
</evidence>
<dbReference type="InterPro" id="IPR035965">
    <property type="entry name" value="PAS-like_dom_sf"/>
</dbReference>
<evidence type="ECO:0000256" key="7">
    <source>
        <dbReference type="ARBA" id="ARBA00023012"/>
    </source>
</evidence>
<dbReference type="InterPro" id="IPR036890">
    <property type="entry name" value="HATPase_C_sf"/>
</dbReference>
<dbReference type="CDD" id="cd00130">
    <property type="entry name" value="PAS"/>
    <property type="match status" value="1"/>
</dbReference>
<dbReference type="SMART" id="SM00387">
    <property type="entry name" value="HATPase_c"/>
    <property type="match status" value="1"/>
</dbReference>
<dbReference type="PRINTS" id="PR00344">
    <property type="entry name" value="BCTRLSENSOR"/>
</dbReference>
<dbReference type="GO" id="GO:0000155">
    <property type="term" value="F:phosphorelay sensor kinase activity"/>
    <property type="evidence" value="ECO:0007669"/>
    <property type="project" value="InterPro"/>
</dbReference>
<evidence type="ECO:0000313" key="11">
    <source>
        <dbReference type="EMBL" id="SCW24142.1"/>
    </source>
</evidence>
<evidence type="ECO:0000259" key="10">
    <source>
        <dbReference type="PROSITE" id="PS50109"/>
    </source>
</evidence>
<dbReference type="PANTHER" id="PTHR43711">
    <property type="entry name" value="TWO-COMPONENT HISTIDINE KINASE"/>
    <property type="match status" value="1"/>
</dbReference>
<dbReference type="SMART" id="SM00091">
    <property type="entry name" value="PAS"/>
    <property type="match status" value="1"/>
</dbReference>
<dbReference type="PANTHER" id="PTHR43711:SF13">
    <property type="entry name" value="DRUG SENSORY PROTEIN A"/>
    <property type="match status" value="1"/>
</dbReference>
<keyword evidence="9" id="KW-0472">Membrane</keyword>
<dbReference type="EC" id="2.7.13.3" evidence="3"/>
<sequence length="638" mass="72909">MFKDFSKWFNYLDAYTRLLACTTVFISLSVSSIIYWILFSLHRSFMTSQLDLLDTLSQQLGLYIAYTYGLLGEADIRTAIEKIYLSIQDVGYIIVFQSPSKIISILPDTNNISVDSTFLNILGDRCYHHLNWDITNMCISYTPRSQSLVDILIILSFTNVDTLYFYVGIKNDILFIFDSSLKYTYGLSLLTFVTIWVVSGSIIFINLIMINESAQKFRFAIRKICTGDFSYRMPPQNLSGLIDLGSDLNEMAEQLDIYEKNNVYQLVLEKSKLETVLSIVNDGIILLDQDLRIVFINPSASKNLTCLKSCIVGSYLSDYLPNYINDQILPLLKQLIDSSADVNITYDIADYTTYITVYFNNNIPKTLQLVMTAVFDINTDMLNGIGISIQDFTDQVGLNEAKTQFISNVSHELRTPLFNIRSFLETLSEYNNSLSEQQKLEFLEIANQETQRLTFLVNDVLDLSRLESDFMDVFEPVEIHEIVPPIIQTSCLRANNKKIRLIFQINPQVLTINGYPNLLIQVLSNLIGNSLKFTPVDGRILLKVYLIKPSTYTGCDKVSRVRIEIIDEGTGIDELDQIRVFDRFVRLENNVHILEGTGLGLSIVKNIVEKHRSQVHLYSELMIGSSFWFDLTLLEKKS</sequence>
<name>A0A1G4NZR7_9FLOR</name>
<dbReference type="Gene3D" id="1.10.287.130">
    <property type="match status" value="1"/>
</dbReference>
<protein>
    <recommendedName>
        <fullName evidence="8">Uncharacterized sensor-like histidine kinase ycf26</fullName>
        <ecNumber evidence="3">2.7.13.3</ecNumber>
    </recommendedName>
</protein>
<feature type="transmembrane region" description="Helical" evidence="9">
    <location>
        <begin position="147"/>
        <end position="167"/>
    </location>
</feature>
<evidence type="ECO:0000256" key="8">
    <source>
        <dbReference type="ARBA" id="ARBA00069102"/>
    </source>
</evidence>
<feature type="transmembrane region" description="Helical" evidence="9">
    <location>
        <begin position="15"/>
        <end position="38"/>
    </location>
</feature>
<geneLocation type="chloroplast" evidence="11"/>
<keyword evidence="6" id="KW-0418">Kinase</keyword>
<comment type="catalytic activity">
    <reaction evidence="1">
        <text>ATP + protein L-histidine = ADP + protein N-phospho-L-histidine.</text>
        <dbReference type="EC" id="2.7.13.3"/>
    </reaction>
</comment>
<evidence type="ECO:0000256" key="9">
    <source>
        <dbReference type="SAM" id="Phobius"/>
    </source>
</evidence>
<dbReference type="InterPro" id="IPR003661">
    <property type="entry name" value="HisK_dim/P_dom"/>
</dbReference>
<dbReference type="SUPFAM" id="SSF47384">
    <property type="entry name" value="Homodimeric domain of signal transducing histidine kinase"/>
    <property type="match status" value="1"/>
</dbReference>
<dbReference type="SUPFAM" id="SSF55874">
    <property type="entry name" value="ATPase domain of HSP90 chaperone/DNA topoisomerase II/histidine kinase"/>
    <property type="match status" value="1"/>
</dbReference>
<reference evidence="11" key="1">
    <citation type="submission" date="2016-10" db="EMBL/GenBank/DDBJ databases">
        <title>Chloroplast genomes as a tool to resolve red algal phylogenies: a case study in the Nemaliales.</title>
        <authorList>
            <person name="Costa J.F."/>
            <person name="Lin S.M."/>
            <person name="Macaya E.C."/>
            <person name="Fernandez-Garcia C."/>
            <person name="Verbruggen H."/>
        </authorList>
    </citation>
    <scope>NUCLEOTIDE SEQUENCE</scope>
    <source>
        <strain evidence="11">J.0126</strain>
    </source>
</reference>
<proteinExistence type="predicted"/>
<keyword evidence="11" id="KW-0150">Chloroplast</keyword>
<accession>A0A1G4NZR7</accession>
<keyword evidence="9" id="KW-1133">Transmembrane helix</keyword>
<keyword evidence="4" id="KW-0597">Phosphoprotein</keyword>
<keyword evidence="7" id="KW-0902">Two-component regulatory system</keyword>
<dbReference type="InterPro" id="IPR000014">
    <property type="entry name" value="PAS"/>
</dbReference>
<dbReference type="GO" id="GO:0031969">
    <property type="term" value="C:chloroplast membrane"/>
    <property type="evidence" value="ECO:0007669"/>
    <property type="project" value="UniProtKB-SubCell"/>
</dbReference>
<dbReference type="FunFam" id="1.10.287.130:FF:000001">
    <property type="entry name" value="Two-component sensor histidine kinase"/>
    <property type="match status" value="1"/>
</dbReference>
<organism evidence="11">
    <name type="scientific">Liagora brachyclada</name>
    <dbReference type="NCBI Taxonomy" id="1884665"/>
    <lineage>
        <taxon>Eukaryota</taxon>
        <taxon>Rhodophyta</taxon>
        <taxon>Florideophyceae</taxon>
        <taxon>Nemaliophycidae</taxon>
        <taxon>Nemaliales</taxon>
        <taxon>Liagoraceae</taxon>
        <taxon>Liagora</taxon>
    </lineage>
</organism>
<dbReference type="CDD" id="cd00082">
    <property type="entry name" value="HisKA"/>
    <property type="match status" value="1"/>
</dbReference>